<dbReference type="Gene3D" id="3.90.1150.200">
    <property type="match status" value="1"/>
</dbReference>
<dbReference type="Proteomes" id="UP001597475">
    <property type="component" value="Unassembled WGS sequence"/>
</dbReference>
<comment type="caution">
    <text evidence="2">The sequence shown here is derived from an EMBL/GenBank/DDBJ whole genome shotgun (WGS) entry which is preliminary data.</text>
</comment>
<name>A0ABW5P3W8_9DEIO</name>
<keyword evidence="3" id="KW-1185">Reference proteome</keyword>
<dbReference type="SUPFAM" id="SSF159888">
    <property type="entry name" value="YdhG-like"/>
    <property type="match status" value="1"/>
</dbReference>
<protein>
    <submittedName>
        <fullName evidence="2">Iron chaperone</fullName>
    </submittedName>
</protein>
<sequence>MTDRKRRKPTQAFTPEERAAMQERAKETKRSPTSGCAAEVLGKIAGIAGMVRSDRRMAERLHAIVVEAAPDLEPRLWYGLPAYAKGGQVVCFFQDAKKFKTRYATLGFSDSAALDEGTMWPSASALTDLDEGAATRIAALVRRAVSR</sequence>
<proteinExistence type="predicted"/>
<feature type="compositionally biased region" description="Basic and acidic residues" evidence="1">
    <location>
        <begin position="15"/>
        <end position="30"/>
    </location>
</feature>
<evidence type="ECO:0000256" key="1">
    <source>
        <dbReference type="SAM" id="MobiDB-lite"/>
    </source>
</evidence>
<reference evidence="3" key="1">
    <citation type="journal article" date="2019" name="Int. J. Syst. Evol. Microbiol.">
        <title>The Global Catalogue of Microorganisms (GCM) 10K type strain sequencing project: providing services to taxonomists for standard genome sequencing and annotation.</title>
        <authorList>
            <consortium name="The Broad Institute Genomics Platform"/>
            <consortium name="The Broad Institute Genome Sequencing Center for Infectious Disease"/>
            <person name="Wu L."/>
            <person name="Ma J."/>
        </authorList>
    </citation>
    <scope>NUCLEOTIDE SEQUENCE [LARGE SCALE GENOMIC DNA]</scope>
    <source>
        <strain evidence="3">KCTC 33842</strain>
    </source>
</reference>
<evidence type="ECO:0000313" key="3">
    <source>
        <dbReference type="Proteomes" id="UP001597475"/>
    </source>
</evidence>
<dbReference type="EMBL" id="JBHUMK010000048">
    <property type="protein sequence ID" value="MFD2609974.1"/>
    <property type="molecule type" value="Genomic_DNA"/>
</dbReference>
<accession>A0ABW5P3W8</accession>
<feature type="region of interest" description="Disordered" evidence="1">
    <location>
        <begin position="1"/>
        <end position="33"/>
    </location>
</feature>
<organism evidence="2 3">
    <name type="scientific">Deinococcus taklimakanensis</name>
    <dbReference type="NCBI Taxonomy" id="536443"/>
    <lineage>
        <taxon>Bacteria</taxon>
        <taxon>Thermotogati</taxon>
        <taxon>Deinococcota</taxon>
        <taxon>Deinococci</taxon>
        <taxon>Deinococcales</taxon>
        <taxon>Deinococcaceae</taxon>
        <taxon>Deinococcus</taxon>
    </lineage>
</organism>
<dbReference type="RefSeq" id="WP_386845769.1">
    <property type="nucleotide sequence ID" value="NZ_JBHUMK010000048.1"/>
</dbReference>
<evidence type="ECO:0000313" key="2">
    <source>
        <dbReference type="EMBL" id="MFD2609974.1"/>
    </source>
</evidence>
<gene>
    <name evidence="2" type="ORF">ACFSR9_11085</name>
</gene>